<accession>A0A7J7NJ59</accession>
<dbReference type="SMART" id="SM00249">
    <property type="entry name" value="PHD"/>
    <property type="match status" value="1"/>
</dbReference>
<dbReference type="OrthoDB" id="429143at2759"/>
<keyword evidence="1" id="KW-0479">Metal-binding</keyword>
<comment type="caution">
    <text evidence="7">The sequence shown here is derived from an EMBL/GenBank/DDBJ whole genome shotgun (WGS) entry which is preliminary data.</text>
</comment>
<dbReference type="AlphaFoldDB" id="A0A7J7NJ59"/>
<evidence type="ECO:0000256" key="3">
    <source>
        <dbReference type="ARBA" id="ARBA00022833"/>
    </source>
</evidence>
<dbReference type="Gene3D" id="3.30.40.10">
    <property type="entry name" value="Zinc/RING finger domain, C3HC4 (zinc finger)"/>
    <property type="match status" value="1"/>
</dbReference>
<name>A0A7J7NJ59_9MAGN</name>
<evidence type="ECO:0000313" key="7">
    <source>
        <dbReference type="EMBL" id="KAF6167133.1"/>
    </source>
</evidence>
<dbReference type="InterPro" id="IPR019787">
    <property type="entry name" value="Znf_PHD-finger"/>
</dbReference>
<dbReference type="Pfam" id="PF00628">
    <property type="entry name" value="PHD"/>
    <property type="match status" value="1"/>
</dbReference>
<evidence type="ECO:0000256" key="5">
    <source>
        <dbReference type="SAM" id="MobiDB-lite"/>
    </source>
</evidence>
<dbReference type="PANTHER" id="PTHR46309">
    <property type="entry name" value="PHD FINGER PROTEIN 12"/>
    <property type="match status" value="1"/>
</dbReference>
<feature type="domain" description="PHD-type" evidence="6">
    <location>
        <begin position="588"/>
        <end position="633"/>
    </location>
</feature>
<proteinExistence type="predicted"/>
<dbReference type="InterPro" id="IPR019557">
    <property type="entry name" value="AminoTfrase-like_pln_mobile"/>
</dbReference>
<gene>
    <name evidence="7" type="ORF">GIB67_029771</name>
</gene>
<evidence type="ECO:0000259" key="6">
    <source>
        <dbReference type="PROSITE" id="PS50016"/>
    </source>
</evidence>
<dbReference type="Pfam" id="PF10536">
    <property type="entry name" value="PMD"/>
    <property type="match status" value="1"/>
</dbReference>
<dbReference type="PROSITE" id="PS01359">
    <property type="entry name" value="ZF_PHD_1"/>
    <property type="match status" value="1"/>
</dbReference>
<dbReference type="InterPro" id="IPR042163">
    <property type="entry name" value="PHF12"/>
</dbReference>
<evidence type="ECO:0000256" key="1">
    <source>
        <dbReference type="ARBA" id="ARBA00022723"/>
    </source>
</evidence>
<organism evidence="7 8">
    <name type="scientific">Kingdonia uniflora</name>
    <dbReference type="NCBI Taxonomy" id="39325"/>
    <lineage>
        <taxon>Eukaryota</taxon>
        <taxon>Viridiplantae</taxon>
        <taxon>Streptophyta</taxon>
        <taxon>Embryophyta</taxon>
        <taxon>Tracheophyta</taxon>
        <taxon>Spermatophyta</taxon>
        <taxon>Magnoliopsida</taxon>
        <taxon>Ranunculales</taxon>
        <taxon>Circaeasteraceae</taxon>
        <taxon>Kingdonia</taxon>
    </lineage>
</organism>
<dbReference type="InterPro" id="IPR008395">
    <property type="entry name" value="Agenet-like_dom"/>
</dbReference>
<dbReference type="EMBL" id="JACGCM010000764">
    <property type="protein sequence ID" value="KAF6167133.1"/>
    <property type="molecule type" value="Genomic_DNA"/>
</dbReference>
<feature type="region of interest" description="Disordered" evidence="5">
    <location>
        <begin position="367"/>
        <end position="387"/>
    </location>
</feature>
<dbReference type="GO" id="GO:0006357">
    <property type="term" value="P:regulation of transcription by RNA polymerase II"/>
    <property type="evidence" value="ECO:0007669"/>
    <property type="project" value="TreeGrafter"/>
</dbReference>
<dbReference type="Pfam" id="PF05641">
    <property type="entry name" value="Agenet"/>
    <property type="match status" value="1"/>
</dbReference>
<dbReference type="PROSITE" id="PS50016">
    <property type="entry name" value="ZF_PHD_2"/>
    <property type="match status" value="1"/>
</dbReference>
<dbReference type="InterPro" id="IPR011011">
    <property type="entry name" value="Znf_FYVE_PHD"/>
</dbReference>
<evidence type="ECO:0000256" key="2">
    <source>
        <dbReference type="ARBA" id="ARBA00022771"/>
    </source>
</evidence>
<dbReference type="Proteomes" id="UP000541444">
    <property type="component" value="Unassembled WGS sequence"/>
</dbReference>
<evidence type="ECO:0000313" key="8">
    <source>
        <dbReference type="Proteomes" id="UP000541444"/>
    </source>
</evidence>
<dbReference type="PANTHER" id="PTHR46309:SF14">
    <property type="entry name" value="PHD-TYPE DOMAIN-CONTAINING PROTEIN"/>
    <property type="match status" value="1"/>
</dbReference>
<sequence length="1105" mass="125833">MNKKKKLLVGDRVEVRQFEEGLRGSWHPGVVVDTSNLNRSVKYDELLSETGKSKLIEFIPVSKAVEGLCNRRRFPATYRGRIRPSPPSLPAGYCKPTMSYGLCVDAFYEDAWWEGVLFDHNEDCDERSVFFPDEGDDWKFKMSDLRVSRVWNEHLDDWAERGLWVLTELVTQLKKDQTSSLFVKKVWFHIKLNSGFLKMISEWTCGDRNSWSKYLAEVIIDIAVESSKNAVGISNIGEKESSIITANDESDQSVKCKNKSNKLQNNGVSTLSHTLFIGKDNPDNFPTDCSSQSNVNLSRGHLSEQKKKPIIIKFKLKSPNSKVYSEGMHGESPVKEKNQLIEPKEKKCSVKNRLTEKKLKSLMRNRVKGKASLVDSSRGKKRMASDVPLRKNRKETALDIDLPKEKKCSVQNTLIEKKLKPFVRNRAKAKASLFDSFRVKIKMKSDVSLRKSTKEMTFDTALTKNSPRKNFVTRSQTEKSRIEKVLVCSPRQANGKVSRVCIKRRNHLVRAGNALRRLRKINMGMKLKAERDGIVFDAQSKDGKEFDIHRRRSLPFAKFDGNVSLKDMVSRPRKRRKGRKVHGRKQSDTICVICQFGGELVLCDHCLSAYHLSCLEFKETPEGKWFCPSCRCGACGIRDLDIDVRPFTATCYQCSRQYHVECLSKQGLQMLGSCLSKKFCSEKCVEIFQHLHQLSGKSNPADVEGFSWKIMRWGRNDCGIHNTTKVVSHNDVSHALKIMHECFEPVIEPHTNRDLVSDVLFNRTSKLRRLDFHGFYTMVLQKGDDYICVATLRILGQKIAEMPLVATCFGHRRQAITIVDGLYCLLQMLIQLGVERLVLPAIPQLSETWKTSFGFVEMSLQERLQLLEYHFLGFQGTSMYHKLLPQSTGGDSRGCGFAEISLDHDDAAPQLTLNRDSMRVHGTFTTVFKVWKDIAILPAVRDAVVNIFGQFMDIRLGNSDNRLIHVLIERWWPTTYTFMFPCAEIGVTPLNFTMLTSLSIGRYPTQVPYDDSWSILSNARQLLPNIDFSHIKSGNVSIAHLRTYLTAEADRDDDITIARVFILFMIGHLWFQTANDTVPLGYLAAVNDLDSAAQYDWGSAILASL</sequence>
<dbReference type="InterPro" id="IPR001965">
    <property type="entry name" value="Znf_PHD"/>
</dbReference>
<dbReference type="InterPro" id="IPR013083">
    <property type="entry name" value="Znf_RING/FYVE/PHD"/>
</dbReference>
<dbReference type="Pfam" id="PF23209">
    <property type="entry name" value="IDM1_C"/>
    <property type="match status" value="1"/>
</dbReference>
<dbReference type="InterPro" id="IPR056511">
    <property type="entry name" value="IDM1_C"/>
</dbReference>
<keyword evidence="2 4" id="KW-0863">Zinc-finger</keyword>
<dbReference type="GO" id="GO:0003714">
    <property type="term" value="F:transcription corepressor activity"/>
    <property type="evidence" value="ECO:0007669"/>
    <property type="project" value="InterPro"/>
</dbReference>
<keyword evidence="8" id="KW-1185">Reference proteome</keyword>
<protein>
    <recommendedName>
        <fullName evidence="6">PHD-type domain-containing protein</fullName>
    </recommendedName>
</protein>
<reference evidence="7 8" key="1">
    <citation type="journal article" date="2020" name="IScience">
        <title>Genome Sequencing of the Endangered Kingdonia uniflora (Circaeasteraceae, Ranunculales) Reveals Potential Mechanisms of Evolutionary Specialization.</title>
        <authorList>
            <person name="Sun Y."/>
            <person name="Deng T."/>
            <person name="Zhang A."/>
            <person name="Moore M.J."/>
            <person name="Landis J.B."/>
            <person name="Lin N."/>
            <person name="Zhang H."/>
            <person name="Zhang X."/>
            <person name="Huang J."/>
            <person name="Zhang X."/>
            <person name="Sun H."/>
            <person name="Wang H."/>
        </authorList>
    </citation>
    <scope>NUCLEOTIDE SEQUENCE [LARGE SCALE GENOMIC DNA]</scope>
    <source>
        <strain evidence="7">TB1705</strain>
        <tissue evidence="7">Leaf</tissue>
    </source>
</reference>
<dbReference type="InterPro" id="IPR014002">
    <property type="entry name" value="Agenet_dom_plant"/>
</dbReference>
<dbReference type="InterPro" id="IPR019786">
    <property type="entry name" value="Zinc_finger_PHD-type_CS"/>
</dbReference>
<dbReference type="SUPFAM" id="SSF57903">
    <property type="entry name" value="FYVE/PHD zinc finger"/>
    <property type="match status" value="1"/>
</dbReference>
<dbReference type="GO" id="GO:0005634">
    <property type="term" value="C:nucleus"/>
    <property type="evidence" value="ECO:0007669"/>
    <property type="project" value="TreeGrafter"/>
</dbReference>
<keyword evidence="3" id="KW-0862">Zinc</keyword>
<dbReference type="GO" id="GO:0008270">
    <property type="term" value="F:zinc ion binding"/>
    <property type="evidence" value="ECO:0007669"/>
    <property type="project" value="UniProtKB-KW"/>
</dbReference>
<dbReference type="CDD" id="cd20405">
    <property type="entry name" value="Tudor_Agenet_AtDUF_rpt1_3"/>
    <property type="match status" value="1"/>
</dbReference>
<evidence type="ECO:0000256" key="4">
    <source>
        <dbReference type="PROSITE-ProRule" id="PRU00146"/>
    </source>
</evidence>
<dbReference type="SMART" id="SM00743">
    <property type="entry name" value="Agenet"/>
    <property type="match status" value="2"/>
</dbReference>